<dbReference type="Gene3D" id="3.30.530.20">
    <property type="match status" value="1"/>
</dbReference>
<dbReference type="SUPFAM" id="SSF55961">
    <property type="entry name" value="Bet v1-like"/>
    <property type="match status" value="1"/>
</dbReference>
<name>A0ABS4QFI6_9NOCA</name>
<accession>A0ABS4QFI6</accession>
<dbReference type="InterPro" id="IPR019587">
    <property type="entry name" value="Polyketide_cyclase/dehydratase"/>
</dbReference>
<reference evidence="1 2" key="1">
    <citation type="submission" date="2021-03" db="EMBL/GenBank/DDBJ databases">
        <title>Sequencing the genomes of 1000 actinobacteria strains.</title>
        <authorList>
            <person name="Klenk H.-P."/>
        </authorList>
    </citation>
    <scope>NUCLEOTIDE SEQUENCE [LARGE SCALE GENOMIC DNA]</scope>
    <source>
        <strain evidence="1 2">DSM 45516</strain>
    </source>
</reference>
<evidence type="ECO:0000313" key="2">
    <source>
        <dbReference type="Proteomes" id="UP001519325"/>
    </source>
</evidence>
<comment type="caution">
    <text evidence="1">The sequence shown here is derived from an EMBL/GenBank/DDBJ whole genome shotgun (WGS) entry which is preliminary data.</text>
</comment>
<organism evidence="1 2">
    <name type="scientific">Nocardia goodfellowii</name>
    <dbReference type="NCBI Taxonomy" id="882446"/>
    <lineage>
        <taxon>Bacteria</taxon>
        <taxon>Bacillati</taxon>
        <taxon>Actinomycetota</taxon>
        <taxon>Actinomycetes</taxon>
        <taxon>Mycobacteriales</taxon>
        <taxon>Nocardiaceae</taxon>
        <taxon>Nocardia</taxon>
    </lineage>
</organism>
<sequence>MGLTIDATVYIDAPADVVWRVLTDFDHYGDWNPFCLEAKTSLIPGEPIDMLVQLGPKRLRQREYVRSHTAGREFSYTMKPVPPNALHSLRSHTVTAVTPDRTRYESHFELNGWLNPVVRAVLGKHLRNGFEGMTAAVQRRAESLHAH</sequence>
<dbReference type="CDD" id="cd07822">
    <property type="entry name" value="SRPBCC_4"/>
    <property type="match status" value="1"/>
</dbReference>
<dbReference type="Pfam" id="PF10604">
    <property type="entry name" value="Polyketide_cyc2"/>
    <property type="match status" value="1"/>
</dbReference>
<dbReference type="Proteomes" id="UP001519325">
    <property type="component" value="Unassembled WGS sequence"/>
</dbReference>
<gene>
    <name evidence="1" type="ORF">BJ987_002821</name>
</gene>
<evidence type="ECO:0000313" key="1">
    <source>
        <dbReference type="EMBL" id="MBP2189920.1"/>
    </source>
</evidence>
<protein>
    <submittedName>
        <fullName evidence="1">Uncharacterized protein YndB with AHSA1/START domain</fullName>
    </submittedName>
</protein>
<dbReference type="RefSeq" id="WP_209889312.1">
    <property type="nucleotide sequence ID" value="NZ_JAGGMR010000001.1"/>
</dbReference>
<dbReference type="EMBL" id="JAGGMR010000001">
    <property type="protein sequence ID" value="MBP2189920.1"/>
    <property type="molecule type" value="Genomic_DNA"/>
</dbReference>
<keyword evidence="2" id="KW-1185">Reference proteome</keyword>
<proteinExistence type="predicted"/>
<dbReference type="InterPro" id="IPR023393">
    <property type="entry name" value="START-like_dom_sf"/>
</dbReference>